<keyword evidence="1" id="KW-0472">Membrane</keyword>
<feature type="non-terminal residue" evidence="2">
    <location>
        <position position="1"/>
    </location>
</feature>
<evidence type="ECO:0000313" key="2">
    <source>
        <dbReference type="EMBL" id="KAK7485612.1"/>
    </source>
</evidence>
<name>A0ABD0KF41_9CAEN</name>
<accession>A0ABD0KF41</accession>
<protein>
    <submittedName>
        <fullName evidence="2">Uncharacterized protein</fullName>
    </submittedName>
</protein>
<gene>
    <name evidence="2" type="ORF">BaRGS_00023187</name>
</gene>
<keyword evidence="1" id="KW-1133">Transmembrane helix</keyword>
<reference evidence="2 3" key="1">
    <citation type="journal article" date="2023" name="Sci. Data">
        <title>Genome assembly of the Korean intertidal mud-creeper Batillaria attramentaria.</title>
        <authorList>
            <person name="Patra A.K."/>
            <person name="Ho P.T."/>
            <person name="Jun S."/>
            <person name="Lee S.J."/>
            <person name="Kim Y."/>
            <person name="Won Y.J."/>
        </authorList>
    </citation>
    <scope>NUCLEOTIDE SEQUENCE [LARGE SCALE GENOMIC DNA]</scope>
    <source>
        <strain evidence="2">Wonlab-2016</strain>
    </source>
</reference>
<comment type="caution">
    <text evidence="2">The sequence shown here is derived from an EMBL/GenBank/DDBJ whole genome shotgun (WGS) entry which is preliminary data.</text>
</comment>
<keyword evidence="3" id="KW-1185">Reference proteome</keyword>
<keyword evidence="1" id="KW-0812">Transmembrane</keyword>
<feature type="transmembrane region" description="Helical" evidence="1">
    <location>
        <begin position="72"/>
        <end position="94"/>
    </location>
</feature>
<proteinExistence type="predicted"/>
<sequence>FDFDHSGHTRPQVHHTTPSTIPCLDVHRFARPLVTHRVHSLGEAGPVTVLDCPLSRLVVRHGASHGSLSTPFLLHGLLTTISSLQVLLSGGAVIRDRKMSGGVQF</sequence>
<evidence type="ECO:0000256" key="1">
    <source>
        <dbReference type="SAM" id="Phobius"/>
    </source>
</evidence>
<organism evidence="2 3">
    <name type="scientific">Batillaria attramentaria</name>
    <dbReference type="NCBI Taxonomy" id="370345"/>
    <lineage>
        <taxon>Eukaryota</taxon>
        <taxon>Metazoa</taxon>
        <taxon>Spiralia</taxon>
        <taxon>Lophotrochozoa</taxon>
        <taxon>Mollusca</taxon>
        <taxon>Gastropoda</taxon>
        <taxon>Caenogastropoda</taxon>
        <taxon>Sorbeoconcha</taxon>
        <taxon>Cerithioidea</taxon>
        <taxon>Batillariidae</taxon>
        <taxon>Batillaria</taxon>
    </lineage>
</organism>
<evidence type="ECO:0000313" key="3">
    <source>
        <dbReference type="Proteomes" id="UP001519460"/>
    </source>
</evidence>
<dbReference type="EMBL" id="JACVVK020000192">
    <property type="protein sequence ID" value="KAK7485612.1"/>
    <property type="molecule type" value="Genomic_DNA"/>
</dbReference>
<feature type="non-terminal residue" evidence="2">
    <location>
        <position position="105"/>
    </location>
</feature>
<dbReference type="AlphaFoldDB" id="A0ABD0KF41"/>
<dbReference type="Proteomes" id="UP001519460">
    <property type="component" value="Unassembled WGS sequence"/>
</dbReference>